<organism evidence="2 3">
    <name type="scientific">Pseudovirgaria hyperparasitica</name>
    <dbReference type="NCBI Taxonomy" id="470096"/>
    <lineage>
        <taxon>Eukaryota</taxon>
        <taxon>Fungi</taxon>
        <taxon>Dikarya</taxon>
        <taxon>Ascomycota</taxon>
        <taxon>Pezizomycotina</taxon>
        <taxon>Dothideomycetes</taxon>
        <taxon>Dothideomycetes incertae sedis</taxon>
        <taxon>Acrospermales</taxon>
        <taxon>Acrospermaceae</taxon>
        <taxon>Pseudovirgaria</taxon>
    </lineage>
</organism>
<dbReference type="Pfam" id="PF11951">
    <property type="entry name" value="Fungal_trans_2"/>
    <property type="match status" value="1"/>
</dbReference>
<dbReference type="PANTHER" id="PTHR38791">
    <property type="entry name" value="ZN(II)2CYS6 TRANSCRIPTION FACTOR (EUROFUNG)-RELATED-RELATED"/>
    <property type="match status" value="1"/>
</dbReference>
<protein>
    <submittedName>
        <fullName evidence="2">Uncharacterized protein</fullName>
    </submittedName>
</protein>
<reference evidence="2" key="1">
    <citation type="journal article" date="2020" name="Stud. Mycol.">
        <title>101 Dothideomycetes genomes: a test case for predicting lifestyles and emergence of pathogens.</title>
        <authorList>
            <person name="Haridas S."/>
            <person name="Albert R."/>
            <person name="Binder M."/>
            <person name="Bloem J."/>
            <person name="Labutti K."/>
            <person name="Salamov A."/>
            <person name="Andreopoulos B."/>
            <person name="Baker S."/>
            <person name="Barry K."/>
            <person name="Bills G."/>
            <person name="Bluhm B."/>
            <person name="Cannon C."/>
            <person name="Castanera R."/>
            <person name="Culley D."/>
            <person name="Daum C."/>
            <person name="Ezra D."/>
            <person name="Gonzalez J."/>
            <person name="Henrissat B."/>
            <person name="Kuo A."/>
            <person name="Liang C."/>
            <person name="Lipzen A."/>
            <person name="Lutzoni F."/>
            <person name="Magnuson J."/>
            <person name="Mondo S."/>
            <person name="Nolan M."/>
            <person name="Ohm R."/>
            <person name="Pangilinan J."/>
            <person name="Park H.-J."/>
            <person name="Ramirez L."/>
            <person name="Alfaro M."/>
            <person name="Sun H."/>
            <person name="Tritt A."/>
            <person name="Yoshinaga Y."/>
            <person name="Zwiers L.-H."/>
            <person name="Turgeon B."/>
            <person name="Goodwin S."/>
            <person name="Spatafora J."/>
            <person name="Crous P."/>
            <person name="Grigoriev I."/>
        </authorList>
    </citation>
    <scope>NUCLEOTIDE SEQUENCE</scope>
    <source>
        <strain evidence="2">CBS 121739</strain>
    </source>
</reference>
<feature type="compositionally biased region" description="Low complexity" evidence="1">
    <location>
        <begin position="455"/>
        <end position="472"/>
    </location>
</feature>
<evidence type="ECO:0000313" key="3">
    <source>
        <dbReference type="Proteomes" id="UP000799437"/>
    </source>
</evidence>
<accession>A0A6A6W2G4</accession>
<dbReference type="OrthoDB" id="4159781at2759"/>
<dbReference type="InterPro" id="IPR021858">
    <property type="entry name" value="Fun_TF"/>
</dbReference>
<sequence>MTPPNGNSKRQRLSCTDACCFQGAPDKCKYAGNIQGLTQAEEIRRLRKKLASLEARIPPTDRSDDSKSLTLSPEAQSCICQKLSAASLTESHVSAGPSIQHALVSSFIANACPSGHHQWIWPVAQASGDSLMLWRALTATSYADQALATGDHAMYMEAQYHYTYAVTQLRNHLQKPGHATKTFDTKSLYTMVVLEFYETIDFRDRQRWSMHIDGAGAFLQDANLGPGNDIPPAVLDFIRLMDITISCVRKQKGYFTHSRWRQATASPLDPSRPRSSIAELLDVLDRATGLIEKAHIASDAAARTQKVEEMDDEYRRADFWAELDGVEKDMIRFIETNDHLKGQQAVLTQHVDELSIVIACAFRLIMSRIDTRPWRPSEKERVDLAALLVKRVVRLTNERSDKTSGVILLFTLRPAFFTFPEHHPGRQLTKHILANLSQKFRLQVANNVIDMFPPVVTPDSSPSPQSSHSTHSNGREMDGSVDVVSTTVY</sequence>
<dbReference type="Proteomes" id="UP000799437">
    <property type="component" value="Unassembled WGS sequence"/>
</dbReference>
<feature type="region of interest" description="Disordered" evidence="1">
    <location>
        <begin position="455"/>
        <end position="489"/>
    </location>
</feature>
<dbReference type="RefSeq" id="XP_033598655.1">
    <property type="nucleotide sequence ID" value="XM_033748713.1"/>
</dbReference>
<dbReference type="InterPro" id="IPR053175">
    <property type="entry name" value="DHMBA_Reg_Transcription_Factor"/>
</dbReference>
<proteinExistence type="predicted"/>
<evidence type="ECO:0000313" key="2">
    <source>
        <dbReference type="EMBL" id="KAF2756204.1"/>
    </source>
</evidence>
<evidence type="ECO:0000256" key="1">
    <source>
        <dbReference type="SAM" id="MobiDB-lite"/>
    </source>
</evidence>
<gene>
    <name evidence="2" type="ORF">EJ05DRAFT_518865</name>
</gene>
<dbReference type="GeneID" id="54489767"/>
<dbReference type="PANTHER" id="PTHR38791:SF5">
    <property type="entry name" value="TRANSCRIPTION FACTOR DBAG-RELATED"/>
    <property type="match status" value="1"/>
</dbReference>
<name>A0A6A6W2G4_9PEZI</name>
<keyword evidence="3" id="KW-1185">Reference proteome</keyword>
<dbReference type="EMBL" id="ML996576">
    <property type="protein sequence ID" value="KAF2756204.1"/>
    <property type="molecule type" value="Genomic_DNA"/>
</dbReference>
<dbReference type="AlphaFoldDB" id="A0A6A6W2G4"/>